<dbReference type="GO" id="GO:0008932">
    <property type="term" value="F:lytic endotransglycosylase activity"/>
    <property type="evidence" value="ECO:0007669"/>
    <property type="project" value="UniProtKB-UniRule"/>
</dbReference>
<dbReference type="PANTHER" id="PTHR34183:SF8">
    <property type="entry name" value="ENDOLYTIC PEPTIDOGLYCAN TRANSGLYCOSYLASE RLPA-RELATED"/>
    <property type="match status" value="1"/>
</dbReference>
<dbReference type="AlphaFoldDB" id="A0A553W9W4"/>
<organism evidence="6 7">
    <name type="scientific">Sphingorhabdus contaminans</name>
    <dbReference type="NCBI Taxonomy" id="1343899"/>
    <lineage>
        <taxon>Bacteria</taxon>
        <taxon>Pseudomonadati</taxon>
        <taxon>Pseudomonadota</taxon>
        <taxon>Alphaproteobacteria</taxon>
        <taxon>Sphingomonadales</taxon>
        <taxon>Sphingomonadaceae</taxon>
        <taxon>Sphingorhabdus</taxon>
    </lineage>
</organism>
<dbReference type="PANTHER" id="PTHR34183">
    <property type="entry name" value="ENDOLYTIC PEPTIDOGLYCAN TRANSGLYCOSYLASE RLPA"/>
    <property type="match status" value="1"/>
</dbReference>
<evidence type="ECO:0000256" key="4">
    <source>
        <dbReference type="RuleBase" id="RU003495"/>
    </source>
</evidence>
<sequence length="122" mass="13283" precursor="true">MKARFRTPLLALALLPVLAQAGDIRRHVGDGMASYYSNEFAGSRTASGERFDPAGFTAAHRSLAFDSRVVVTNLANGKEVIVRINDRGPWGKGRIIDISYAAAREIGMHRSGTARVKLELLD</sequence>
<dbReference type="Gene3D" id="2.40.40.10">
    <property type="entry name" value="RlpA-like domain"/>
    <property type="match status" value="1"/>
</dbReference>
<dbReference type="InterPro" id="IPR036908">
    <property type="entry name" value="RlpA-like_sf"/>
</dbReference>
<evidence type="ECO:0000313" key="7">
    <source>
        <dbReference type="Proteomes" id="UP000320160"/>
    </source>
</evidence>
<keyword evidence="2 3" id="KW-0961">Cell wall biogenesis/degradation</keyword>
<comment type="caution">
    <text evidence="6">The sequence shown here is derived from an EMBL/GenBank/DDBJ whole genome shotgun (WGS) entry which is preliminary data.</text>
</comment>
<feature type="domain" description="RlpA-like protein double-psi beta-barrel" evidence="5">
    <location>
        <begin position="30"/>
        <end position="117"/>
    </location>
</feature>
<accession>A0A553W9W4</accession>
<dbReference type="Proteomes" id="UP000320160">
    <property type="component" value="Unassembled WGS sequence"/>
</dbReference>
<comment type="function">
    <text evidence="3">Lytic transglycosylase with a strong preference for naked glycan strands that lack stem peptides.</text>
</comment>
<dbReference type="NCBIfam" id="TIGR00413">
    <property type="entry name" value="rlpA"/>
    <property type="match status" value="1"/>
</dbReference>
<dbReference type="SUPFAM" id="SSF50685">
    <property type="entry name" value="Barwin-like endoglucanases"/>
    <property type="match status" value="1"/>
</dbReference>
<dbReference type="InterPro" id="IPR034718">
    <property type="entry name" value="RlpA"/>
</dbReference>
<proteinExistence type="inferred from homology"/>
<dbReference type="HAMAP" id="MF_02071">
    <property type="entry name" value="RlpA"/>
    <property type="match status" value="1"/>
</dbReference>
<dbReference type="InterPro" id="IPR012997">
    <property type="entry name" value="RplA"/>
</dbReference>
<feature type="signal peptide" evidence="3">
    <location>
        <begin position="1"/>
        <end position="21"/>
    </location>
</feature>
<evidence type="ECO:0000259" key="5">
    <source>
        <dbReference type="Pfam" id="PF03330"/>
    </source>
</evidence>
<dbReference type="EMBL" id="VKKU01000002">
    <property type="protein sequence ID" value="TSB01461.1"/>
    <property type="molecule type" value="Genomic_DNA"/>
</dbReference>
<evidence type="ECO:0000256" key="1">
    <source>
        <dbReference type="ARBA" id="ARBA00023239"/>
    </source>
</evidence>
<dbReference type="EC" id="4.2.2.-" evidence="3"/>
<reference evidence="6 7" key="1">
    <citation type="submission" date="2019-07" db="EMBL/GenBank/DDBJ databases">
        <authorList>
            <person name="Park M."/>
        </authorList>
    </citation>
    <scope>NUCLEOTIDE SEQUENCE [LARGE SCALE GENOMIC DNA]</scope>
    <source>
        <strain evidence="6 7">KCTC32445</strain>
    </source>
</reference>
<dbReference type="RefSeq" id="WP_143776681.1">
    <property type="nucleotide sequence ID" value="NZ_VKKU01000002.1"/>
</dbReference>
<dbReference type="GO" id="GO:0071555">
    <property type="term" value="P:cell wall organization"/>
    <property type="evidence" value="ECO:0007669"/>
    <property type="project" value="UniProtKB-KW"/>
</dbReference>
<evidence type="ECO:0000256" key="2">
    <source>
        <dbReference type="ARBA" id="ARBA00023316"/>
    </source>
</evidence>
<dbReference type="GO" id="GO:0000270">
    <property type="term" value="P:peptidoglycan metabolic process"/>
    <property type="evidence" value="ECO:0007669"/>
    <property type="project" value="UniProtKB-UniRule"/>
</dbReference>
<dbReference type="CDD" id="cd22268">
    <property type="entry name" value="DPBB_RlpA-like"/>
    <property type="match status" value="1"/>
</dbReference>
<dbReference type="InterPro" id="IPR009009">
    <property type="entry name" value="RlpA-like_DPBB"/>
</dbReference>
<name>A0A553W9W4_9SPHN</name>
<evidence type="ECO:0000256" key="3">
    <source>
        <dbReference type="HAMAP-Rule" id="MF_02071"/>
    </source>
</evidence>
<keyword evidence="1 3" id="KW-0456">Lyase</keyword>
<comment type="similarity">
    <text evidence="3 4">Belongs to the RlpA family.</text>
</comment>
<keyword evidence="7" id="KW-1185">Reference proteome</keyword>
<evidence type="ECO:0000313" key="6">
    <source>
        <dbReference type="EMBL" id="TSB01461.1"/>
    </source>
</evidence>
<gene>
    <name evidence="3" type="primary">rlpA</name>
    <name evidence="6" type="ORF">FOM92_09705</name>
</gene>
<dbReference type="OrthoDB" id="9779128at2"/>
<keyword evidence="3" id="KW-0732">Signal</keyword>
<dbReference type="Pfam" id="PF03330">
    <property type="entry name" value="DPBB_1"/>
    <property type="match status" value="1"/>
</dbReference>
<protein>
    <recommendedName>
        <fullName evidence="3">Endolytic peptidoglycan transglycosylase RlpA</fullName>
        <ecNumber evidence="3">4.2.2.-</ecNumber>
    </recommendedName>
</protein>
<feature type="chain" id="PRO_5022276908" description="Endolytic peptidoglycan transglycosylase RlpA" evidence="3">
    <location>
        <begin position="22"/>
        <end position="122"/>
    </location>
</feature>